<dbReference type="Pfam" id="PF00135">
    <property type="entry name" value="COesterase"/>
    <property type="match status" value="1"/>
</dbReference>
<accession>A0A5N4ANC7</accession>
<dbReference type="PANTHER" id="PTHR43142">
    <property type="entry name" value="CARBOXYLIC ESTER HYDROLASE"/>
    <property type="match status" value="1"/>
</dbReference>
<evidence type="ECO:0000259" key="5">
    <source>
        <dbReference type="Pfam" id="PF00135"/>
    </source>
</evidence>
<protein>
    <recommendedName>
        <fullName evidence="5">Carboxylesterase type B domain-containing protein</fullName>
    </recommendedName>
</protein>
<dbReference type="InterPro" id="IPR019819">
    <property type="entry name" value="Carboxylesterase_B_CS"/>
</dbReference>
<dbReference type="AlphaFoldDB" id="A0A5N4ANC7"/>
<name>A0A5N4ANC7_PHOPY</name>
<evidence type="ECO:0000256" key="2">
    <source>
        <dbReference type="ARBA" id="ARBA00022487"/>
    </source>
</evidence>
<dbReference type="PANTHER" id="PTHR43142:SF1">
    <property type="entry name" value="CARBOXYLIC ESTER HYDROLASE"/>
    <property type="match status" value="1"/>
</dbReference>
<reference evidence="6 7" key="1">
    <citation type="journal article" date="2018" name="Elife">
        <title>Firefly genomes illuminate parallel origins of bioluminescence in beetles.</title>
        <authorList>
            <person name="Fallon T.R."/>
            <person name="Lower S.E."/>
            <person name="Chang C.H."/>
            <person name="Bessho-Uehara M."/>
            <person name="Martin G.J."/>
            <person name="Bewick A.J."/>
            <person name="Behringer M."/>
            <person name="Debat H.J."/>
            <person name="Wong I."/>
            <person name="Day J.C."/>
            <person name="Suvorov A."/>
            <person name="Silva C.J."/>
            <person name="Stanger-Hall K.F."/>
            <person name="Hall D.W."/>
            <person name="Schmitz R.J."/>
            <person name="Nelson D.R."/>
            <person name="Lewis S.M."/>
            <person name="Shigenobu S."/>
            <person name="Bybee S.M."/>
            <person name="Larracuente A.M."/>
            <person name="Oba Y."/>
            <person name="Weng J.K."/>
        </authorList>
    </citation>
    <scope>NUCLEOTIDE SEQUENCE [LARGE SCALE GENOMIC DNA]</scope>
    <source>
        <strain evidence="6">1611_PpyrPB1</strain>
        <tissue evidence="6">Whole body</tissue>
    </source>
</reference>
<feature type="domain" description="Carboxylesterase type B" evidence="5">
    <location>
        <begin position="2"/>
        <end position="512"/>
    </location>
</feature>
<dbReference type="GO" id="GO:0052689">
    <property type="term" value="F:carboxylic ester hydrolase activity"/>
    <property type="evidence" value="ECO:0007669"/>
    <property type="project" value="UniProtKB-KW"/>
</dbReference>
<keyword evidence="4" id="KW-0325">Glycoprotein</keyword>
<dbReference type="Gene3D" id="3.40.50.1820">
    <property type="entry name" value="alpha/beta hydrolase"/>
    <property type="match status" value="1"/>
</dbReference>
<dbReference type="InterPro" id="IPR029058">
    <property type="entry name" value="AB_hydrolase_fold"/>
</dbReference>
<evidence type="ECO:0000313" key="6">
    <source>
        <dbReference type="EMBL" id="KAB0798728.1"/>
    </source>
</evidence>
<keyword evidence="7" id="KW-1185">Reference proteome</keyword>
<evidence type="ECO:0000313" key="7">
    <source>
        <dbReference type="Proteomes" id="UP000327044"/>
    </source>
</evidence>
<evidence type="ECO:0000256" key="4">
    <source>
        <dbReference type="ARBA" id="ARBA00023180"/>
    </source>
</evidence>
<dbReference type="InterPro" id="IPR002018">
    <property type="entry name" value="CarbesteraseB"/>
</dbReference>
<dbReference type="EMBL" id="VVIM01000005">
    <property type="protein sequence ID" value="KAB0798728.1"/>
    <property type="molecule type" value="Genomic_DNA"/>
</dbReference>
<keyword evidence="2" id="KW-0719">Serine esterase</keyword>
<dbReference type="PROSITE" id="PS00941">
    <property type="entry name" value="CARBOXYLESTERASE_B_2"/>
    <property type="match status" value="1"/>
</dbReference>
<dbReference type="Proteomes" id="UP000327044">
    <property type="component" value="Unassembled WGS sequence"/>
</dbReference>
<dbReference type="InParanoid" id="A0A5N4ANC7"/>
<evidence type="ECO:0000256" key="1">
    <source>
        <dbReference type="ARBA" id="ARBA00005964"/>
    </source>
</evidence>
<proteinExistence type="inferred from homology"/>
<comment type="similarity">
    <text evidence="1">Belongs to the type-B carboxylesterase/lipase family.</text>
</comment>
<keyword evidence="3" id="KW-0378">Hydrolase</keyword>
<gene>
    <name evidence="6" type="ORF">PPYR_06608</name>
</gene>
<comment type="caution">
    <text evidence="6">The sequence shown here is derived from an EMBL/GenBank/DDBJ whole genome shotgun (WGS) entry which is preliminary data.</text>
</comment>
<evidence type="ECO:0000256" key="3">
    <source>
        <dbReference type="ARBA" id="ARBA00022801"/>
    </source>
</evidence>
<dbReference type="SUPFAM" id="SSF53474">
    <property type="entry name" value="alpha/beta-Hydrolases"/>
    <property type="match status" value="1"/>
</dbReference>
<organism evidence="6 7">
    <name type="scientific">Photinus pyralis</name>
    <name type="common">Common eastern firefly</name>
    <name type="synonym">Lampyris pyralis</name>
    <dbReference type="NCBI Taxonomy" id="7054"/>
    <lineage>
        <taxon>Eukaryota</taxon>
        <taxon>Metazoa</taxon>
        <taxon>Ecdysozoa</taxon>
        <taxon>Arthropoda</taxon>
        <taxon>Hexapoda</taxon>
        <taxon>Insecta</taxon>
        <taxon>Pterygota</taxon>
        <taxon>Neoptera</taxon>
        <taxon>Endopterygota</taxon>
        <taxon>Coleoptera</taxon>
        <taxon>Polyphaga</taxon>
        <taxon>Elateriformia</taxon>
        <taxon>Elateroidea</taxon>
        <taxon>Lampyridae</taxon>
        <taxon>Lampyrinae</taxon>
        <taxon>Photinus</taxon>
    </lineage>
</organism>
<sequence length="524" mass="58868">MTPILKVQQGYLRGKLCEDFYGGTYLSFQGIPYAKPPIGNLRFKAPEPPEPFDGVRDCTKEGSRPISKHVITKTVSGSEDCLFLNVYTPELTEPKAVMFYVYGGAFIMGAGDKDLYGPDFLISQNVVVVTINYRLGLFGFLTLKDPTLEVPGNAGIKDVVQALGWVQKNIAHFGGDPNNVTIFSESVGAVCAHYLMLSPQGKGLFHKVIMQSGCALGTRGTGQWSTPLIKKALDLEEVNDRDIFNILNEMSAERIFQLQETIPDTYFPDVPRPFGIVQEAYQTKQMITSEDPLGVLQSGDYNSVPLMLGYAAREGYLVDLHYKQHKASANFERQIPFPLKVQEGSQLSDYVANELKDFYFGNDLEQQRSDDFFVFVGDNLFVRPIYKSAKLHSLTSSTPVYLYRMSLDADLNFFKAAFNCKRKGTSHADELGYLFTHMLTPTIRPHSIEAKGVEMFVKLWTNFAKYGDPNSPEDPIERPRWKPVQNGEMHFADLGENFTTGINPEGYRMSFWDRLEEKIASGVL</sequence>